<evidence type="ECO:0000313" key="1">
    <source>
        <dbReference type="EMBL" id="ERJ59343.1"/>
    </source>
</evidence>
<dbReference type="Proteomes" id="UP000016584">
    <property type="component" value="Unassembled WGS sequence"/>
</dbReference>
<dbReference type="EMBL" id="ATDL01000015">
    <property type="protein sequence ID" value="ERJ59343.1"/>
    <property type="molecule type" value="Genomic_DNA"/>
</dbReference>
<dbReference type="STRING" id="1346330.M472_11220"/>
<sequence>MGEALSQYCKNVQFRYLPTVMEGTTPKYTYQLTDGITIDRQGMLIIENEKILEIIKGYTKKS</sequence>
<dbReference type="PATRIC" id="fig|1346330.5.peg.2686"/>
<proteinExistence type="predicted"/>
<gene>
    <name evidence="1" type="ORF">M472_11220</name>
</gene>
<dbReference type="AlphaFoldDB" id="U2J9J3"/>
<keyword evidence="2" id="KW-1185">Reference proteome</keyword>
<organism evidence="1 2">
    <name type="scientific">Sphingobacterium paucimobilis HER1398</name>
    <dbReference type="NCBI Taxonomy" id="1346330"/>
    <lineage>
        <taxon>Bacteria</taxon>
        <taxon>Pseudomonadati</taxon>
        <taxon>Bacteroidota</taxon>
        <taxon>Sphingobacteriia</taxon>
        <taxon>Sphingobacteriales</taxon>
        <taxon>Sphingobacteriaceae</taxon>
        <taxon>Sphingobacterium</taxon>
    </lineage>
</organism>
<reference evidence="1 2" key="1">
    <citation type="journal article" date="2013" name="Genome Announc.">
        <title>The Draft Genome Sequence of Sphingomonas paucimobilis Strain HER1398 (Proteobacteria), Host to the Giant PAU Phage, Indicates That It Is a Member of the Genus Sphingobacterium (Bacteroidetes).</title>
        <authorList>
            <person name="White R.A.III."/>
            <person name="Suttle C.A."/>
        </authorList>
    </citation>
    <scope>NUCLEOTIDE SEQUENCE [LARGE SCALE GENOMIC DNA]</scope>
    <source>
        <strain evidence="1 2">HER1398</strain>
    </source>
</reference>
<protein>
    <submittedName>
        <fullName evidence="1">Uncharacterized protein</fullName>
    </submittedName>
</protein>
<evidence type="ECO:0000313" key="2">
    <source>
        <dbReference type="Proteomes" id="UP000016584"/>
    </source>
</evidence>
<dbReference type="eggNOG" id="COG0249">
    <property type="taxonomic scope" value="Bacteria"/>
</dbReference>
<comment type="caution">
    <text evidence="1">The sequence shown here is derived from an EMBL/GenBank/DDBJ whole genome shotgun (WGS) entry which is preliminary data.</text>
</comment>
<name>U2J9J3_9SPHI</name>
<accession>U2J9J3</accession>